<accession>A0ABT3KQ60</accession>
<reference evidence="3" key="1">
    <citation type="submission" date="2023-07" db="EMBL/GenBank/DDBJ databases">
        <title>Verminephrobacter genomes.</title>
        <authorList>
            <person name="Lund M.B."/>
        </authorList>
    </citation>
    <scope>NUCLEOTIDE SEQUENCE [LARGE SCALE GENOMIC DNA]</scope>
    <source>
        <strain evidence="3">AtM5-05</strain>
    </source>
</reference>
<dbReference type="RefSeq" id="WP_010104002.1">
    <property type="nucleotide sequence ID" value="NZ_QZCV01000001.1"/>
</dbReference>
<feature type="transmembrane region" description="Helical" evidence="1">
    <location>
        <begin position="147"/>
        <end position="167"/>
    </location>
</feature>
<evidence type="ECO:0000313" key="2">
    <source>
        <dbReference type="EMBL" id="MCW5320459.1"/>
    </source>
</evidence>
<sequence length="409" mass="44623">MHSRMGLVRSLLWWRLRHVAEVACRLLVRRWQGVLFILLLLSPHEMPIRQQLRVLAHPALVLTTPGPVATVLVTWVAMLALAHAWAQAQGEALTGGAAWAFVQTQPVPTQCLRRVDLAVLAVCDLPLFLPFVVALAVLPQGSPAQRWWQGLALATALIMLPAMQWALRWRPREAMRATVVQCVGLSCLAQGWSPAPFVLGSVATAWWMFRREKARAPGGVPAVPRPRRRAWALPPGAPMCLRLAWIDLRGLIGARQWSRHATLLAWAGLPWLVHEYLGAYGVATQTVTVAVVLTAMPLLFAVSGLAFDLRRMHEPLRALNASLGLGPCYVHGVGLGVLLFLFVILVLPLTVAAWLRRASPVVLMILPITGLALLACAALNFRGGHAGFVPKFLVCAAATGVVLRLILQS</sequence>
<feature type="transmembrane region" description="Helical" evidence="1">
    <location>
        <begin position="361"/>
        <end position="381"/>
    </location>
</feature>
<evidence type="ECO:0000256" key="1">
    <source>
        <dbReference type="SAM" id="Phobius"/>
    </source>
</evidence>
<name>A0ABT3KQ60_9BURK</name>
<proteinExistence type="predicted"/>
<comment type="caution">
    <text evidence="2">The sequence shown here is derived from an EMBL/GenBank/DDBJ whole genome shotgun (WGS) entry which is preliminary data.</text>
</comment>
<dbReference type="GeneID" id="77321811"/>
<keyword evidence="1" id="KW-0812">Transmembrane</keyword>
<gene>
    <name evidence="2" type="ORF">D5039_04450</name>
</gene>
<dbReference type="Proteomes" id="UP001208935">
    <property type="component" value="Unassembled WGS sequence"/>
</dbReference>
<dbReference type="EMBL" id="QZCW01000001">
    <property type="protein sequence ID" value="MCW5320459.1"/>
    <property type="molecule type" value="Genomic_DNA"/>
</dbReference>
<feature type="transmembrane region" description="Helical" evidence="1">
    <location>
        <begin position="289"/>
        <end position="307"/>
    </location>
</feature>
<keyword evidence="3" id="KW-1185">Reference proteome</keyword>
<protein>
    <submittedName>
        <fullName evidence="2">Uncharacterized protein</fullName>
    </submittedName>
</protein>
<organism evidence="2 3">
    <name type="scientific">Verminephrobacter aporrectodeae subsp. tuberculatae</name>
    <dbReference type="NCBI Taxonomy" id="1110392"/>
    <lineage>
        <taxon>Bacteria</taxon>
        <taxon>Pseudomonadati</taxon>
        <taxon>Pseudomonadota</taxon>
        <taxon>Betaproteobacteria</taxon>
        <taxon>Burkholderiales</taxon>
        <taxon>Comamonadaceae</taxon>
        <taxon>Verminephrobacter</taxon>
    </lineage>
</organism>
<evidence type="ECO:0000313" key="3">
    <source>
        <dbReference type="Proteomes" id="UP001208935"/>
    </source>
</evidence>
<feature type="transmembrane region" description="Helical" evidence="1">
    <location>
        <begin position="388"/>
        <end position="407"/>
    </location>
</feature>
<feature type="transmembrane region" description="Helical" evidence="1">
    <location>
        <begin position="117"/>
        <end position="141"/>
    </location>
</feature>
<keyword evidence="1" id="KW-0472">Membrane</keyword>
<feature type="transmembrane region" description="Helical" evidence="1">
    <location>
        <begin position="328"/>
        <end position="355"/>
    </location>
</feature>
<keyword evidence="1" id="KW-1133">Transmembrane helix</keyword>